<dbReference type="AlphaFoldDB" id="A0A7E6EMS9"/>
<gene>
    <name evidence="3" type="primary">LOC118762210</name>
</gene>
<protein>
    <submittedName>
        <fullName evidence="3">Uncharacterized protein LOC118762210</fullName>
    </submittedName>
</protein>
<name>A0A7E6EMS9_9MOLL</name>
<evidence type="ECO:0000259" key="1">
    <source>
        <dbReference type="Pfam" id="PF23055"/>
    </source>
</evidence>
<organism evidence="2 3">
    <name type="scientific">Octopus sinensis</name>
    <name type="common">East Asian common octopus</name>
    <dbReference type="NCBI Taxonomy" id="2607531"/>
    <lineage>
        <taxon>Eukaryota</taxon>
        <taxon>Metazoa</taxon>
        <taxon>Spiralia</taxon>
        <taxon>Lophotrochozoa</taxon>
        <taxon>Mollusca</taxon>
        <taxon>Cephalopoda</taxon>
        <taxon>Coleoidea</taxon>
        <taxon>Octopodiformes</taxon>
        <taxon>Octopoda</taxon>
        <taxon>Incirrata</taxon>
        <taxon>Octopodidae</taxon>
        <taxon>Octopus</taxon>
    </lineage>
</organism>
<dbReference type="PANTHER" id="PTHR33327:SF3">
    <property type="entry name" value="RNA-DIRECTED DNA POLYMERASE"/>
    <property type="match status" value="1"/>
</dbReference>
<evidence type="ECO:0000313" key="2">
    <source>
        <dbReference type="Proteomes" id="UP000515154"/>
    </source>
</evidence>
<accession>A0A7E6EMS9</accession>
<reference evidence="3" key="1">
    <citation type="submission" date="2025-08" db="UniProtKB">
        <authorList>
            <consortium name="RefSeq"/>
        </authorList>
    </citation>
    <scope>IDENTIFICATION</scope>
</reference>
<dbReference type="InterPro" id="IPR055469">
    <property type="entry name" value="DUF7041"/>
</dbReference>
<proteinExistence type="predicted"/>
<feature type="domain" description="DUF7041" evidence="1">
    <location>
        <begin position="2"/>
        <end position="49"/>
    </location>
</feature>
<evidence type="ECO:0000313" key="3">
    <source>
        <dbReference type="RefSeq" id="XP_036356643.1"/>
    </source>
</evidence>
<dbReference type="KEGG" id="osn:118762210"/>
<sequence>MLSNLPPPLSNEVRDLMLNPMEPVSYSSIKEEILKRTSSSKQKEFAKLFNNEELGSKKPTQLLRRMNELLGNQQIEESYLKEVFFNKLPYKTQTLLSAVKKQNSIQQLADLADGILELSSKETISAIPSISSETQELKKCYEKQFDVLTKKIESLQLERNSRSDQQKNSRWRWRSRSPSLKRNYVGTMMVTTAAEIEGFLW</sequence>
<keyword evidence="2" id="KW-1185">Reference proteome</keyword>
<dbReference type="PANTHER" id="PTHR33327">
    <property type="entry name" value="ENDONUCLEASE"/>
    <property type="match status" value="1"/>
</dbReference>
<dbReference type="Proteomes" id="UP000515154">
    <property type="component" value="Linkage group LG2"/>
</dbReference>
<dbReference type="Pfam" id="PF23055">
    <property type="entry name" value="DUF7041"/>
    <property type="match status" value="1"/>
</dbReference>
<dbReference type="RefSeq" id="XP_036356643.1">
    <property type="nucleotide sequence ID" value="XM_036500750.1"/>
</dbReference>